<evidence type="ECO:0000256" key="5">
    <source>
        <dbReference type="ARBA" id="ARBA00023014"/>
    </source>
</evidence>
<dbReference type="PANTHER" id="PTHR13932:SF9">
    <property type="entry name" value="COPROPORPHYRINOGEN III OXIDASE"/>
    <property type="match status" value="1"/>
</dbReference>
<keyword evidence="5" id="KW-0411">Iron-sulfur</keyword>
<dbReference type="SUPFAM" id="SSF102114">
    <property type="entry name" value="Radical SAM enzymes"/>
    <property type="match status" value="1"/>
</dbReference>
<dbReference type="InterPro" id="IPR010723">
    <property type="entry name" value="HemN_C"/>
</dbReference>
<dbReference type="NCBIfam" id="TIGR04107">
    <property type="entry name" value="rSAM_HutW"/>
    <property type="match status" value="1"/>
</dbReference>
<sequence length="458" mass="51133">MTPLVQSSPFGTALPDIDSYHANETGNPLTDAFSTSTTVHPGGKATPVAEEKIPATYASLTQKPRHGKTAAYIHVPFCESHCLYCGFYRKRYDEGQSRAYADALIAELRSTAESPLQASAPIHAVYIGGGTPTSLEAPDLKRILDAIQENLPLANDCELTVEGRIWNFGPEKMEACLKGGANRFSIGVQTFDTELRQSMHRLADRKTVLTALARLRDYDQAAVIIDLIYGFPNQTMEMWEEDIRTFQGLGLDGVDLYQLKVFSGTPLSKAIDKGRFPPGADLATRARMYARGTELMADAQYTRLSVNHWGRTPRERNIYNHMMKSPSCCLPFGPGAGGSAHGHFFFLETDYDAWRRAVLDDERKPLVTMQRQTAHAELEKTITSELELCRINLGDLGKRFGLPLAETLGTLYEQWERAGLLTHRNGWCRLTTAGQFWQVTMAQLTINYLYDTIFTEES</sequence>
<accession>A0A1G5H5W2</accession>
<keyword evidence="2" id="KW-0949">S-adenosyl-L-methionine</keyword>
<evidence type="ECO:0000259" key="6">
    <source>
        <dbReference type="PROSITE" id="PS51918"/>
    </source>
</evidence>
<keyword evidence="3" id="KW-0479">Metal-binding</keyword>
<reference evidence="7 8" key="1">
    <citation type="submission" date="2016-10" db="EMBL/GenBank/DDBJ databases">
        <authorList>
            <person name="de Groot N.N."/>
        </authorList>
    </citation>
    <scope>NUCLEOTIDE SEQUENCE [LARGE SCALE GENOMIC DNA]</scope>
    <source>
        <strain evidence="7 8">AA1</strain>
    </source>
</reference>
<dbReference type="EMBL" id="FMUX01000012">
    <property type="protein sequence ID" value="SCY59067.1"/>
    <property type="molecule type" value="Genomic_DNA"/>
</dbReference>
<feature type="domain" description="Radical SAM core" evidence="6">
    <location>
        <begin position="63"/>
        <end position="305"/>
    </location>
</feature>
<dbReference type="Pfam" id="PF06969">
    <property type="entry name" value="HemN_C"/>
    <property type="match status" value="1"/>
</dbReference>
<dbReference type="GO" id="GO:0051539">
    <property type="term" value="F:4 iron, 4 sulfur cluster binding"/>
    <property type="evidence" value="ECO:0007669"/>
    <property type="project" value="TreeGrafter"/>
</dbReference>
<dbReference type="CDD" id="cd01335">
    <property type="entry name" value="Radical_SAM"/>
    <property type="match status" value="1"/>
</dbReference>
<protein>
    <submittedName>
        <fullName evidence="7">Oxygen-independent coproporphyrinogen-3 oxidase</fullName>
    </submittedName>
</protein>
<dbReference type="AlphaFoldDB" id="A0A1G5H5W2"/>
<dbReference type="InterPro" id="IPR013785">
    <property type="entry name" value="Aldolase_TIM"/>
</dbReference>
<dbReference type="SFLD" id="SFLDG01082">
    <property type="entry name" value="B12-binding_domain_containing"/>
    <property type="match status" value="1"/>
</dbReference>
<evidence type="ECO:0000256" key="1">
    <source>
        <dbReference type="ARBA" id="ARBA00001966"/>
    </source>
</evidence>
<dbReference type="SMART" id="SM00729">
    <property type="entry name" value="Elp3"/>
    <property type="match status" value="1"/>
</dbReference>
<dbReference type="OrthoDB" id="9808022at2"/>
<dbReference type="InterPro" id="IPR007197">
    <property type="entry name" value="rSAM"/>
</dbReference>
<evidence type="ECO:0000256" key="4">
    <source>
        <dbReference type="ARBA" id="ARBA00023004"/>
    </source>
</evidence>
<dbReference type="Pfam" id="PF04055">
    <property type="entry name" value="Radical_SAM"/>
    <property type="match status" value="1"/>
</dbReference>
<dbReference type="GO" id="GO:0003824">
    <property type="term" value="F:catalytic activity"/>
    <property type="evidence" value="ECO:0007669"/>
    <property type="project" value="InterPro"/>
</dbReference>
<dbReference type="GO" id="GO:0006779">
    <property type="term" value="P:porphyrin-containing compound biosynthetic process"/>
    <property type="evidence" value="ECO:0007669"/>
    <property type="project" value="TreeGrafter"/>
</dbReference>
<dbReference type="InterPro" id="IPR026332">
    <property type="entry name" value="HutW"/>
</dbReference>
<dbReference type="GO" id="GO:0046872">
    <property type="term" value="F:metal ion binding"/>
    <property type="evidence" value="ECO:0007669"/>
    <property type="project" value="UniProtKB-KW"/>
</dbReference>
<dbReference type="RefSeq" id="WP_092212100.1">
    <property type="nucleotide sequence ID" value="NZ_FMUX01000012.1"/>
</dbReference>
<comment type="cofactor">
    <cofactor evidence="1">
        <name>[4Fe-4S] cluster</name>
        <dbReference type="ChEBI" id="CHEBI:49883"/>
    </cofactor>
</comment>
<dbReference type="InterPro" id="IPR034505">
    <property type="entry name" value="Coproporphyrinogen-III_oxidase"/>
</dbReference>
<dbReference type="Proteomes" id="UP000198870">
    <property type="component" value="Unassembled WGS sequence"/>
</dbReference>
<dbReference type="SFLD" id="SFLDG01065">
    <property type="entry name" value="anaerobic_coproporphyrinogen-I"/>
    <property type="match status" value="1"/>
</dbReference>
<evidence type="ECO:0000256" key="2">
    <source>
        <dbReference type="ARBA" id="ARBA00022691"/>
    </source>
</evidence>
<dbReference type="SFLD" id="SFLDF00311">
    <property type="entry name" value="heme_degradation_proteins_(Hut"/>
    <property type="match status" value="1"/>
</dbReference>
<dbReference type="GO" id="GO:0005737">
    <property type="term" value="C:cytoplasm"/>
    <property type="evidence" value="ECO:0007669"/>
    <property type="project" value="TreeGrafter"/>
</dbReference>
<dbReference type="PROSITE" id="PS51918">
    <property type="entry name" value="RADICAL_SAM"/>
    <property type="match status" value="1"/>
</dbReference>
<dbReference type="STRING" id="419481.SAMN05216233_112155"/>
<organism evidence="7 8">
    <name type="scientific">Desulfoluna spongiiphila</name>
    <dbReference type="NCBI Taxonomy" id="419481"/>
    <lineage>
        <taxon>Bacteria</taxon>
        <taxon>Pseudomonadati</taxon>
        <taxon>Thermodesulfobacteriota</taxon>
        <taxon>Desulfobacteria</taxon>
        <taxon>Desulfobacterales</taxon>
        <taxon>Desulfolunaceae</taxon>
        <taxon>Desulfoluna</taxon>
    </lineage>
</organism>
<keyword evidence="4" id="KW-0408">Iron</keyword>
<gene>
    <name evidence="7" type="ORF">SAMN05216233_112155</name>
</gene>
<dbReference type="InterPro" id="IPR006638">
    <property type="entry name" value="Elp3/MiaA/NifB-like_rSAM"/>
</dbReference>
<dbReference type="Gene3D" id="3.20.20.70">
    <property type="entry name" value="Aldolase class I"/>
    <property type="match status" value="1"/>
</dbReference>
<dbReference type="PANTHER" id="PTHR13932">
    <property type="entry name" value="COPROPORPHYRINIGEN III OXIDASE"/>
    <property type="match status" value="1"/>
</dbReference>
<proteinExistence type="predicted"/>
<evidence type="ECO:0000313" key="7">
    <source>
        <dbReference type="EMBL" id="SCY59067.1"/>
    </source>
</evidence>
<evidence type="ECO:0000313" key="8">
    <source>
        <dbReference type="Proteomes" id="UP000198870"/>
    </source>
</evidence>
<dbReference type="InterPro" id="IPR058240">
    <property type="entry name" value="rSAM_sf"/>
</dbReference>
<name>A0A1G5H5W2_9BACT</name>
<evidence type="ECO:0000256" key="3">
    <source>
        <dbReference type="ARBA" id="ARBA00022723"/>
    </source>
</evidence>
<keyword evidence="8" id="KW-1185">Reference proteome</keyword>
<dbReference type="SFLD" id="SFLDS00029">
    <property type="entry name" value="Radical_SAM"/>
    <property type="match status" value="1"/>
</dbReference>